<dbReference type="Pfam" id="PF13411">
    <property type="entry name" value="MerR_1"/>
    <property type="match status" value="1"/>
</dbReference>
<feature type="compositionally biased region" description="Basic and acidic residues" evidence="1">
    <location>
        <begin position="133"/>
        <end position="153"/>
    </location>
</feature>
<evidence type="ECO:0000256" key="1">
    <source>
        <dbReference type="SAM" id="MobiDB-lite"/>
    </source>
</evidence>
<dbReference type="RefSeq" id="WP_211347478.1">
    <property type="nucleotide sequence ID" value="NZ_JBHTGS010000002.1"/>
</dbReference>
<dbReference type="InParanoid" id="A0A543AQH1"/>
<dbReference type="SUPFAM" id="SSF46955">
    <property type="entry name" value="Putative DNA-binding domain"/>
    <property type="match status" value="1"/>
</dbReference>
<dbReference type="GO" id="GO:0003677">
    <property type="term" value="F:DNA binding"/>
    <property type="evidence" value="ECO:0007669"/>
    <property type="project" value="InterPro"/>
</dbReference>
<dbReference type="Gene3D" id="1.10.1660.10">
    <property type="match status" value="1"/>
</dbReference>
<evidence type="ECO:0000313" key="4">
    <source>
        <dbReference type="Proteomes" id="UP000317043"/>
    </source>
</evidence>
<proteinExistence type="predicted"/>
<evidence type="ECO:0000313" key="3">
    <source>
        <dbReference type="EMBL" id="TQL74809.1"/>
    </source>
</evidence>
<sequence>MTEDNARWPIGELADRVALALSDAVTGGYPGPADARVRGVPDIRSIRWYTTIGLLDKPGGYRGRTALYGPRHLRQLVSVKRRQARGVPLASVQAEMVGLTDAELSDIAGIPPDSPALAESVPSTGAPATGRSDPLKSADRHASQLGAEHRADSADSAPPMDTRFWSRTATTVTVADHAHPPESSLSYGVRLAPGVTVLIAADQPPDAEDLAAIQEAATPLLRTLRVRGLNRTGVDR</sequence>
<feature type="domain" description="HTH merR-type" evidence="2">
    <location>
        <begin position="44"/>
        <end position="94"/>
    </location>
</feature>
<accession>A0A543AQH1</accession>
<comment type="caution">
    <text evidence="3">The sequence shown here is derived from an EMBL/GenBank/DDBJ whole genome shotgun (WGS) entry which is preliminary data.</text>
</comment>
<gene>
    <name evidence="3" type="ORF">FB566_0297</name>
</gene>
<feature type="region of interest" description="Disordered" evidence="1">
    <location>
        <begin position="108"/>
        <end position="162"/>
    </location>
</feature>
<organism evidence="3 4">
    <name type="scientific">Stackebrandtia endophytica</name>
    <dbReference type="NCBI Taxonomy" id="1496996"/>
    <lineage>
        <taxon>Bacteria</taxon>
        <taxon>Bacillati</taxon>
        <taxon>Actinomycetota</taxon>
        <taxon>Actinomycetes</taxon>
        <taxon>Glycomycetales</taxon>
        <taxon>Glycomycetaceae</taxon>
        <taxon>Stackebrandtia</taxon>
    </lineage>
</organism>
<protein>
    <recommendedName>
        <fullName evidence="2">HTH merR-type domain-containing protein</fullName>
    </recommendedName>
</protein>
<dbReference type="GO" id="GO:0006355">
    <property type="term" value="P:regulation of DNA-templated transcription"/>
    <property type="evidence" value="ECO:0007669"/>
    <property type="project" value="InterPro"/>
</dbReference>
<dbReference type="AlphaFoldDB" id="A0A543AQH1"/>
<name>A0A543AQH1_9ACTN</name>
<keyword evidence="4" id="KW-1185">Reference proteome</keyword>
<evidence type="ECO:0000259" key="2">
    <source>
        <dbReference type="Pfam" id="PF13411"/>
    </source>
</evidence>
<reference evidence="3 4" key="1">
    <citation type="submission" date="2019-06" db="EMBL/GenBank/DDBJ databases">
        <title>Sequencing the genomes of 1000 actinobacteria strains.</title>
        <authorList>
            <person name="Klenk H.-P."/>
        </authorList>
    </citation>
    <scope>NUCLEOTIDE SEQUENCE [LARGE SCALE GENOMIC DNA]</scope>
    <source>
        <strain evidence="3 4">DSM 45928</strain>
    </source>
</reference>
<dbReference type="InterPro" id="IPR009061">
    <property type="entry name" value="DNA-bd_dom_put_sf"/>
</dbReference>
<dbReference type="InterPro" id="IPR000551">
    <property type="entry name" value="MerR-type_HTH_dom"/>
</dbReference>
<dbReference type="EMBL" id="VFOW01000001">
    <property type="protein sequence ID" value="TQL74809.1"/>
    <property type="molecule type" value="Genomic_DNA"/>
</dbReference>
<dbReference type="Proteomes" id="UP000317043">
    <property type="component" value="Unassembled WGS sequence"/>
</dbReference>